<dbReference type="PROSITE" id="PS52002">
    <property type="entry name" value="SM"/>
    <property type="match status" value="1"/>
</dbReference>
<comment type="function">
    <text evidence="3">RNA chaperone that binds small regulatory RNA (sRNAs) and mRNAs to facilitate mRNA translational regulation in response to envelope stress, environmental stress and changes in metabolite concentrations. Also binds with high specificity to tRNAs.</text>
</comment>
<name>A0ABR5SN70_9BACT</name>
<keyword evidence="2 3" id="KW-0346">Stress response</keyword>
<organism evidence="5 6">
    <name type="scientific">Candidatus Magnetominusculus xianensis</name>
    <dbReference type="NCBI Taxonomy" id="1748249"/>
    <lineage>
        <taxon>Bacteria</taxon>
        <taxon>Pseudomonadati</taxon>
        <taxon>Nitrospirota</taxon>
        <taxon>Nitrospiria</taxon>
        <taxon>Nitrospirales</taxon>
        <taxon>Nitrospiraceae</taxon>
        <taxon>Candidatus Magnetominusculus</taxon>
    </lineage>
</organism>
<accession>A0ABR5SN70</accession>
<sequence>MAAAKGTTLQDTYLNFLRKEKMPVMIYLVNGVKLKGVIKGFDSFVIILKDIKQQLIYKHSISSIVPEGEVNLRDEEIAET</sequence>
<feature type="domain" description="Sm" evidence="4">
    <location>
        <begin position="11"/>
        <end position="70"/>
    </location>
</feature>
<evidence type="ECO:0000313" key="5">
    <source>
        <dbReference type="EMBL" id="KWT92834.1"/>
    </source>
</evidence>
<evidence type="ECO:0000256" key="3">
    <source>
        <dbReference type="HAMAP-Rule" id="MF_00436"/>
    </source>
</evidence>
<dbReference type="InterPro" id="IPR010920">
    <property type="entry name" value="LSM_dom_sf"/>
</dbReference>
<dbReference type="HAMAP" id="MF_00436">
    <property type="entry name" value="Hfq"/>
    <property type="match status" value="1"/>
</dbReference>
<comment type="subunit">
    <text evidence="3">Homohexamer.</text>
</comment>
<comment type="similarity">
    <text evidence="3">Belongs to the Hfq family.</text>
</comment>
<proteinExistence type="inferred from homology"/>
<dbReference type="SUPFAM" id="SSF50182">
    <property type="entry name" value="Sm-like ribonucleoproteins"/>
    <property type="match status" value="1"/>
</dbReference>
<dbReference type="InterPro" id="IPR047575">
    <property type="entry name" value="Sm"/>
</dbReference>
<gene>
    <name evidence="3 5" type="primary">hfq</name>
    <name evidence="5" type="ORF">ASN18_0420</name>
</gene>
<evidence type="ECO:0000256" key="2">
    <source>
        <dbReference type="ARBA" id="ARBA00023016"/>
    </source>
</evidence>
<evidence type="ECO:0000259" key="4">
    <source>
        <dbReference type="PROSITE" id="PS52002"/>
    </source>
</evidence>
<comment type="caution">
    <text evidence="5">The sequence shown here is derived from an EMBL/GenBank/DDBJ whole genome shotgun (WGS) entry which is preliminary data.</text>
</comment>
<protein>
    <recommendedName>
        <fullName evidence="3">RNA-binding protein Hfq</fullName>
    </recommendedName>
</protein>
<evidence type="ECO:0000313" key="6">
    <source>
        <dbReference type="Proteomes" id="UP000060487"/>
    </source>
</evidence>
<dbReference type="PANTHER" id="PTHR34772">
    <property type="entry name" value="RNA-BINDING PROTEIN HFQ"/>
    <property type="match status" value="1"/>
</dbReference>
<dbReference type="NCBIfam" id="TIGR02383">
    <property type="entry name" value="Hfq"/>
    <property type="match status" value="1"/>
</dbReference>
<dbReference type="Gene3D" id="2.30.30.100">
    <property type="match status" value="1"/>
</dbReference>
<keyword evidence="6" id="KW-1185">Reference proteome</keyword>
<dbReference type="InterPro" id="IPR005001">
    <property type="entry name" value="Hfq"/>
</dbReference>
<dbReference type="RefSeq" id="WP_085050947.1">
    <property type="nucleotide sequence ID" value="NZ_LNQR01000019.1"/>
</dbReference>
<dbReference type="PANTHER" id="PTHR34772:SF1">
    <property type="entry name" value="RNA-BINDING PROTEIN HFQ"/>
    <property type="match status" value="1"/>
</dbReference>
<dbReference type="NCBIfam" id="NF001602">
    <property type="entry name" value="PRK00395.1"/>
    <property type="match status" value="1"/>
</dbReference>
<dbReference type="Pfam" id="PF17209">
    <property type="entry name" value="Hfq"/>
    <property type="match status" value="1"/>
</dbReference>
<dbReference type="EMBL" id="LNQR01000019">
    <property type="protein sequence ID" value="KWT92834.1"/>
    <property type="molecule type" value="Genomic_DNA"/>
</dbReference>
<keyword evidence="1 3" id="KW-0694">RNA-binding</keyword>
<reference evidence="5 6" key="1">
    <citation type="submission" date="2015-11" db="EMBL/GenBank/DDBJ databases">
        <authorList>
            <person name="Lin W."/>
        </authorList>
    </citation>
    <scope>NUCLEOTIDE SEQUENCE [LARGE SCALE GENOMIC DNA]</scope>
    <source>
        <strain evidence="5 6">HCH-1</strain>
    </source>
</reference>
<evidence type="ECO:0000256" key="1">
    <source>
        <dbReference type="ARBA" id="ARBA00022884"/>
    </source>
</evidence>
<dbReference type="Proteomes" id="UP000060487">
    <property type="component" value="Unassembled WGS sequence"/>
</dbReference>
<dbReference type="CDD" id="cd01716">
    <property type="entry name" value="Hfq"/>
    <property type="match status" value="1"/>
</dbReference>